<evidence type="ECO:0000256" key="5">
    <source>
        <dbReference type="ARBA" id="ARBA00023004"/>
    </source>
</evidence>
<dbReference type="InterPro" id="IPR001041">
    <property type="entry name" value="2Fe-2S_ferredoxin-type"/>
</dbReference>
<proteinExistence type="predicted"/>
<evidence type="ECO:0000313" key="10">
    <source>
        <dbReference type="Proteomes" id="UP000494170"/>
    </source>
</evidence>
<reference evidence="9 10" key="1">
    <citation type="submission" date="2019-09" db="EMBL/GenBank/DDBJ databases">
        <authorList>
            <person name="Depoorter E."/>
        </authorList>
    </citation>
    <scope>NUCLEOTIDE SEQUENCE [LARGE SCALE GENOMIC DNA]</scope>
    <source>
        <strain evidence="9">LMG 6863</strain>
    </source>
</reference>
<evidence type="ECO:0000256" key="6">
    <source>
        <dbReference type="ARBA" id="ARBA00023014"/>
    </source>
</evidence>
<dbReference type="CDD" id="cd06185">
    <property type="entry name" value="PDR_like"/>
    <property type="match status" value="1"/>
</dbReference>
<dbReference type="Gene3D" id="2.40.30.10">
    <property type="entry name" value="Translation factors"/>
    <property type="match status" value="1"/>
</dbReference>
<evidence type="ECO:0000313" key="9">
    <source>
        <dbReference type="EMBL" id="VWB18175.1"/>
    </source>
</evidence>
<dbReference type="PROSITE" id="PS51384">
    <property type="entry name" value="FAD_FR"/>
    <property type="match status" value="1"/>
</dbReference>
<keyword evidence="1" id="KW-0285">Flavoprotein</keyword>
<dbReference type="GO" id="GO:0016491">
    <property type="term" value="F:oxidoreductase activity"/>
    <property type="evidence" value="ECO:0007669"/>
    <property type="project" value="UniProtKB-KW"/>
</dbReference>
<keyword evidence="4" id="KW-0560">Oxidoreductase</keyword>
<dbReference type="InterPro" id="IPR036010">
    <property type="entry name" value="2Fe-2S_ferredoxin-like_sf"/>
</dbReference>
<evidence type="ECO:0000256" key="4">
    <source>
        <dbReference type="ARBA" id="ARBA00023002"/>
    </source>
</evidence>
<evidence type="ECO:0000259" key="8">
    <source>
        <dbReference type="PROSITE" id="PS51384"/>
    </source>
</evidence>
<dbReference type="InterPro" id="IPR006058">
    <property type="entry name" value="2Fe2S_fd_BS"/>
</dbReference>
<evidence type="ECO:0000256" key="1">
    <source>
        <dbReference type="ARBA" id="ARBA00022630"/>
    </source>
</evidence>
<dbReference type="PROSITE" id="PS00197">
    <property type="entry name" value="2FE2S_FER_1"/>
    <property type="match status" value="1"/>
</dbReference>
<feature type="domain" description="2Fe-2S ferredoxin-type" evidence="7">
    <location>
        <begin position="239"/>
        <end position="324"/>
    </location>
</feature>
<organism evidence="9 10">
    <name type="scientific">Burkholderia lata (strain ATCC 17760 / DSM 23089 / LMG 22485 / NCIMB 9086 / R18194 / 383)</name>
    <dbReference type="NCBI Taxonomy" id="482957"/>
    <lineage>
        <taxon>Bacteria</taxon>
        <taxon>Pseudomonadati</taxon>
        <taxon>Pseudomonadota</taxon>
        <taxon>Betaproteobacteria</taxon>
        <taxon>Burkholderiales</taxon>
        <taxon>Burkholderiaceae</taxon>
        <taxon>Burkholderia</taxon>
        <taxon>Burkholderia cepacia complex</taxon>
    </lineage>
</organism>
<name>A0A6P2HM13_BURL3</name>
<gene>
    <name evidence="9" type="ORF">BLA6863_00686</name>
</gene>
<dbReference type="PROSITE" id="PS51085">
    <property type="entry name" value="2FE2S_FER_2"/>
    <property type="match status" value="1"/>
</dbReference>
<dbReference type="GO" id="GO:0046872">
    <property type="term" value="F:metal ion binding"/>
    <property type="evidence" value="ECO:0007669"/>
    <property type="project" value="UniProtKB-KW"/>
</dbReference>
<keyword evidence="3" id="KW-0479">Metal-binding</keyword>
<dbReference type="InterPro" id="IPR039261">
    <property type="entry name" value="FNR_nucleotide-bd"/>
</dbReference>
<dbReference type="InterPro" id="IPR012675">
    <property type="entry name" value="Beta-grasp_dom_sf"/>
</dbReference>
<evidence type="ECO:0000259" key="7">
    <source>
        <dbReference type="PROSITE" id="PS51085"/>
    </source>
</evidence>
<evidence type="ECO:0000256" key="3">
    <source>
        <dbReference type="ARBA" id="ARBA00022723"/>
    </source>
</evidence>
<sequence length="324" mass="34996">MTLIEGKTDPIDVLVVEIERMASDVLSYHLAPVQGGDLPPFSAGAHVDVYLPNGLRRRYSLCNSPRENKRYQIAVKREEFSSGGSAYLHDSVAVGSSLSIGAPRNDFPLNLSADSHLLLAGGIGITPMVSMAADLLDRGANFQLEYFVRSSEYEPFGALLGREPYASRLRVHRGMTGSETADYIQARLREQAPGQHLYVCGPQGFVQAAVSATRHWPVDAVHVEAFGANAPASKGDQPFEVRLERSGRLVHVAADRSMCQALQDSGVTLDTCCLQGVCGVCALKVLEGSPDHRDTYLSEAERASGAIVMPCVSRSRTPVLVLDL</sequence>
<dbReference type="InterPro" id="IPR017927">
    <property type="entry name" value="FAD-bd_FR_type"/>
</dbReference>
<dbReference type="SUPFAM" id="SSF54292">
    <property type="entry name" value="2Fe-2S ferredoxin-like"/>
    <property type="match status" value="1"/>
</dbReference>
<accession>A0A6P2HM13</accession>
<dbReference type="PANTHER" id="PTHR47354">
    <property type="entry name" value="NADH OXIDOREDUCTASE HCR"/>
    <property type="match status" value="1"/>
</dbReference>
<dbReference type="SUPFAM" id="SSF52343">
    <property type="entry name" value="Ferredoxin reductase-like, C-terminal NADP-linked domain"/>
    <property type="match status" value="1"/>
</dbReference>
<dbReference type="GO" id="GO:0051537">
    <property type="term" value="F:2 iron, 2 sulfur cluster binding"/>
    <property type="evidence" value="ECO:0007669"/>
    <property type="project" value="UniProtKB-KW"/>
</dbReference>
<dbReference type="RefSeq" id="WP_174937496.1">
    <property type="nucleotide sequence ID" value="NZ_CABVPY010000003.1"/>
</dbReference>
<dbReference type="PANTHER" id="PTHR47354:SF1">
    <property type="entry name" value="CARNITINE MONOOXYGENASE REDUCTASE SUBUNIT"/>
    <property type="match status" value="1"/>
</dbReference>
<dbReference type="Gene3D" id="3.40.50.80">
    <property type="entry name" value="Nucleotide-binding domain of ferredoxin-NADP reductase (FNR) module"/>
    <property type="match status" value="1"/>
</dbReference>
<dbReference type="AlphaFoldDB" id="A0A6P2HM13"/>
<feature type="domain" description="FAD-binding FR-type" evidence="8">
    <location>
        <begin position="8"/>
        <end position="110"/>
    </location>
</feature>
<dbReference type="PRINTS" id="PR00409">
    <property type="entry name" value="PHDIOXRDTASE"/>
</dbReference>
<dbReference type="InterPro" id="IPR050415">
    <property type="entry name" value="MRET"/>
</dbReference>
<dbReference type="InterPro" id="IPR017938">
    <property type="entry name" value="Riboflavin_synthase-like_b-brl"/>
</dbReference>
<dbReference type="CDD" id="cd00207">
    <property type="entry name" value="fer2"/>
    <property type="match status" value="1"/>
</dbReference>
<dbReference type="Pfam" id="PF00111">
    <property type="entry name" value="Fer2"/>
    <property type="match status" value="1"/>
</dbReference>
<keyword evidence="2" id="KW-0001">2Fe-2S</keyword>
<keyword evidence="5" id="KW-0408">Iron</keyword>
<dbReference type="SUPFAM" id="SSF63380">
    <property type="entry name" value="Riboflavin synthase domain-like"/>
    <property type="match status" value="1"/>
</dbReference>
<dbReference type="EMBL" id="CABVPY010000003">
    <property type="protein sequence ID" value="VWB18175.1"/>
    <property type="molecule type" value="Genomic_DNA"/>
</dbReference>
<protein>
    <submittedName>
        <fullName evidence="9">Ferredoxin</fullName>
    </submittedName>
</protein>
<dbReference type="Proteomes" id="UP000494170">
    <property type="component" value="Unassembled WGS sequence"/>
</dbReference>
<keyword evidence="6" id="KW-0411">Iron-sulfur</keyword>
<dbReference type="Gene3D" id="3.10.20.30">
    <property type="match status" value="1"/>
</dbReference>
<evidence type="ECO:0000256" key="2">
    <source>
        <dbReference type="ARBA" id="ARBA00022714"/>
    </source>
</evidence>